<dbReference type="SUPFAM" id="SSF52047">
    <property type="entry name" value="RNI-like"/>
    <property type="match status" value="1"/>
</dbReference>
<evidence type="ECO:0000313" key="3">
    <source>
        <dbReference type="Proteomes" id="UP001222325"/>
    </source>
</evidence>
<dbReference type="InterPro" id="IPR032675">
    <property type="entry name" value="LRR_dom_sf"/>
</dbReference>
<evidence type="ECO:0008006" key="4">
    <source>
        <dbReference type="Google" id="ProtNLM"/>
    </source>
</evidence>
<name>A0AAD6TZ45_9AGAR</name>
<proteinExistence type="predicted"/>
<comment type="caution">
    <text evidence="2">The sequence shown here is derived from an EMBL/GenBank/DDBJ whole genome shotgun (WGS) entry which is preliminary data.</text>
</comment>
<evidence type="ECO:0000313" key="2">
    <source>
        <dbReference type="EMBL" id="KAJ7081355.1"/>
    </source>
</evidence>
<accession>A0AAD6TZ45</accession>
<dbReference type="AlphaFoldDB" id="A0AAD6TZ45"/>
<evidence type="ECO:0000256" key="1">
    <source>
        <dbReference type="SAM" id="Coils"/>
    </source>
</evidence>
<dbReference type="Gene3D" id="3.80.10.10">
    <property type="entry name" value="Ribonuclease Inhibitor"/>
    <property type="match status" value="1"/>
</dbReference>
<reference evidence="2" key="1">
    <citation type="submission" date="2023-03" db="EMBL/GenBank/DDBJ databases">
        <title>Massive genome expansion in bonnet fungi (Mycena s.s.) driven by repeated elements and novel gene families across ecological guilds.</title>
        <authorList>
            <consortium name="Lawrence Berkeley National Laboratory"/>
            <person name="Harder C.B."/>
            <person name="Miyauchi S."/>
            <person name="Viragh M."/>
            <person name="Kuo A."/>
            <person name="Thoen E."/>
            <person name="Andreopoulos B."/>
            <person name="Lu D."/>
            <person name="Skrede I."/>
            <person name="Drula E."/>
            <person name="Henrissat B."/>
            <person name="Morin E."/>
            <person name="Kohler A."/>
            <person name="Barry K."/>
            <person name="LaButti K."/>
            <person name="Morin E."/>
            <person name="Salamov A."/>
            <person name="Lipzen A."/>
            <person name="Mereny Z."/>
            <person name="Hegedus B."/>
            <person name="Baldrian P."/>
            <person name="Stursova M."/>
            <person name="Weitz H."/>
            <person name="Taylor A."/>
            <person name="Grigoriev I.V."/>
            <person name="Nagy L.G."/>
            <person name="Martin F."/>
            <person name="Kauserud H."/>
        </authorList>
    </citation>
    <scope>NUCLEOTIDE SEQUENCE</scope>
    <source>
        <strain evidence="2">CBHHK173m</strain>
    </source>
</reference>
<dbReference type="Proteomes" id="UP001222325">
    <property type="component" value="Unassembled WGS sequence"/>
</dbReference>
<dbReference type="EMBL" id="JARJCN010000050">
    <property type="protein sequence ID" value="KAJ7081355.1"/>
    <property type="molecule type" value="Genomic_DNA"/>
</dbReference>
<organism evidence="2 3">
    <name type="scientific">Mycena belliarum</name>
    <dbReference type="NCBI Taxonomy" id="1033014"/>
    <lineage>
        <taxon>Eukaryota</taxon>
        <taxon>Fungi</taxon>
        <taxon>Dikarya</taxon>
        <taxon>Basidiomycota</taxon>
        <taxon>Agaricomycotina</taxon>
        <taxon>Agaricomycetes</taxon>
        <taxon>Agaricomycetidae</taxon>
        <taxon>Agaricales</taxon>
        <taxon>Marasmiineae</taxon>
        <taxon>Mycenaceae</taxon>
        <taxon>Mycena</taxon>
    </lineage>
</organism>
<keyword evidence="1" id="KW-0175">Coiled coil</keyword>
<protein>
    <recommendedName>
        <fullName evidence="4">F-box domain-containing protein</fullName>
    </recommendedName>
</protein>
<sequence>MKIAEERLIASYAHTNEPPSDIDLPHISHLLHDEQTALRSLDAQIAALRSQISELNRARAARAKRARKLSAITSPLRVLPPEILSLIFMHCRGTRRPKTHDSVLNTRALDVPLLLLQICSRWRRVALDTPRLWEELRIDLTWSTEPKLQLLKLWLVHARPYMISLAAKCYTPSALRRVLEAPYQFLQEVLPVSRRFMDPLAGCRLMKLYLKVEPSAFLVFEYPRGRLPLDVEDLRIELKNRFSAPATYPRHRLIGPYDLFERCPSLRTFTLLSPTISMSFLPNFRLPWEQLTHLRVVELRLSLSAMQVLIRCKNLVQCTIGSFENTYGNATDITTILHLTDLHLVFEDLQESITDSVLGILTLPLLKRLIIQSHHPWGEWSRSAFASFRLRSALNLESLELRWTEMGAEDFLDLLRSLPSLKNLTAVLKSFPTATIFRTLTCSDDSRHVLLPNLKRLSFGLVNSERSQSLEPLIAMVQSRRREERAGVLPIVARLEYLHLISYEDTPAIDRWWWELKLPKVFPDLNLRFDVCLPDVSLYCDSYALVDY</sequence>
<feature type="coiled-coil region" evidence="1">
    <location>
        <begin position="31"/>
        <end position="58"/>
    </location>
</feature>
<gene>
    <name evidence="2" type="ORF">B0H15DRAFT_854861</name>
</gene>
<keyword evidence="3" id="KW-1185">Reference proteome</keyword>